<dbReference type="Proteomes" id="UP000521943">
    <property type="component" value="Unassembled WGS sequence"/>
</dbReference>
<sequence length="160" mass="17639">MYHATTHLRPPAGIDNNKALARFLSEAETKANKYPRPRPLYEPVKNEPAALSYNASSRNCAKAALVERLAQAPIRNHAIGSPFAEAREDYWGPGNLTARRLGLGGTTRLGIAVGGDDEAGYRLRCTPSRDLRLLENPQFLAIAQSALVSLWRIIPDYKTK</sequence>
<dbReference type="EMBL" id="JACGCI010000044">
    <property type="protein sequence ID" value="KAF6752534.1"/>
    <property type="molecule type" value="Genomic_DNA"/>
</dbReference>
<evidence type="ECO:0000313" key="1">
    <source>
        <dbReference type="EMBL" id="KAF6752534.1"/>
    </source>
</evidence>
<reference evidence="1 2" key="1">
    <citation type="submission" date="2020-07" db="EMBL/GenBank/DDBJ databases">
        <title>Comparative genomics of pyrophilous fungi reveals a link between fire events and developmental genes.</title>
        <authorList>
            <consortium name="DOE Joint Genome Institute"/>
            <person name="Steindorff A.S."/>
            <person name="Carver A."/>
            <person name="Calhoun S."/>
            <person name="Stillman K."/>
            <person name="Liu H."/>
            <person name="Lipzen A."/>
            <person name="Pangilinan J."/>
            <person name="Labutti K."/>
            <person name="Bruns T.D."/>
            <person name="Grigoriev I.V."/>
        </authorList>
    </citation>
    <scope>NUCLEOTIDE SEQUENCE [LARGE SCALE GENOMIC DNA]</scope>
    <source>
        <strain evidence="1 2">CBS 144469</strain>
    </source>
</reference>
<evidence type="ECO:0000313" key="2">
    <source>
        <dbReference type="Proteomes" id="UP000521943"/>
    </source>
</evidence>
<accession>A0A8H6HTV3</accession>
<dbReference type="AlphaFoldDB" id="A0A8H6HTV3"/>
<name>A0A8H6HTV3_9AGAR</name>
<comment type="caution">
    <text evidence="1">The sequence shown here is derived from an EMBL/GenBank/DDBJ whole genome shotgun (WGS) entry which is preliminary data.</text>
</comment>
<keyword evidence="2" id="KW-1185">Reference proteome</keyword>
<protein>
    <submittedName>
        <fullName evidence="1">Uncharacterized protein</fullName>
    </submittedName>
</protein>
<gene>
    <name evidence="1" type="ORF">DFP72DRAFT_849999</name>
</gene>
<organism evidence="1 2">
    <name type="scientific">Ephemerocybe angulata</name>
    <dbReference type="NCBI Taxonomy" id="980116"/>
    <lineage>
        <taxon>Eukaryota</taxon>
        <taxon>Fungi</taxon>
        <taxon>Dikarya</taxon>
        <taxon>Basidiomycota</taxon>
        <taxon>Agaricomycotina</taxon>
        <taxon>Agaricomycetes</taxon>
        <taxon>Agaricomycetidae</taxon>
        <taxon>Agaricales</taxon>
        <taxon>Agaricineae</taxon>
        <taxon>Psathyrellaceae</taxon>
        <taxon>Ephemerocybe</taxon>
    </lineage>
</organism>
<proteinExistence type="predicted"/>